<protein>
    <submittedName>
        <fullName evidence="1">Uncharacterized protein</fullName>
    </submittedName>
</protein>
<accession>A0A0D0F309</accession>
<dbReference type="OrthoDB" id="9793307at2"/>
<dbReference type="Proteomes" id="UP000032049">
    <property type="component" value="Unassembled WGS sequence"/>
</dbReference>
<proteinExistence type="predicted"/>
<evidence type="ECO:0000313" key="2">
    <source>
        <dbReference type="Proteomes" id="UP000032049"/>
    </source>
</evidence>
<dbReference type="EMBL" id="JXRA01000078">
    <property type="protein sequence ID" value="KIO75938.1"/>
    <property type="molecule type" value="Genomic_DNA"/>
</dbReference>
<reference evidence="1 2" key="1">
    <citation type="submission" date="2015-01" db="EMBL/GenBank/DDBJ databases">
        <title>Draft genome sequence of Pedobacter sp. NL19 isolated from sludge of an effluent treatment pond in an abandoned uranium mine.</title>
        <authorList>
            <person name="Santos T."/>
            <person name="Caetano T."/>
            <person name="Covas C."/>
            <person name="Cruz A."/>
            <person name="Mendo S."/>
        </authorList>
    </citation>
    <scope>NUCLEOTIDE SEQUENCE [LARGE SCALE GENOMIC DNA]</scope>
    <source>
        <strain evidence="1 2">NL19</strain>
    </source>
</reference>
<sequence length="520" mass="57791">MAKQTLNIIKNWFRTGLKPSQQQFWDTWDSFWHKDAIIPSGNIENLDLRFDQKADAEALNSHIKDQTAHGLNQKAGLTDQNIFAAENTFINKIRVPKVLTDTGIDFNLDLKNKMAVSGFAGKLTFGIEDGTLSFTGTRAAKEGSADPSFAGAQFRISSDGDTDIQGKLNASGLSFPTADNFYQYISPAAITTENTEVFLPALSGTLARTADIPVLTAGDNITITGTALNPVINATGGGGPALISVTYEELNTLIETSKLIPEQQYLLSDFQSTFIYGNHFMDEEREAIYFGSEVYSGDIEPLILKALSKNQLYLEGKSTVYQSDEVLYSIENQKRGILASTKGTLLRRIDKEFNNTANFDYRVTRYKTNGEEPKQALYLTRNCTIDAFGRYDMVYPVVIREMENSYLKSYEGTIMNSLRNSKLDIGYRSITSSMVNVYGCEITGPLFGMWKSYKNVGSVSLSYIYANTVEYIGWMTEEDVIKHLANKSYPSYVVQSGNAIYLQNNESTGVTTTLISYVPV</sequence>
<keyword evidence="2" id="KW-1185">Reference proteome</keyword>
<dbReference type="AlphaFoldDB" id="A0A0D0F309"/>
<dbReference type="RefSeq" id="WP_041883936.1">
    <property type="nucleotide sequence ID" value="NZ_CP157278.1"/>
</dbReference>
<gene>
    <name evidence="1" type="ORF">TH53_17915</name>
</gene>
<name>A0A0D0F309_9SPHI</name>
<organism evidence="1 2">
    <name type="scientific">Pedobacter lusitanus</name>
    <dbReference type="NCBI Taxonomy" id="1503925"/>
    <lineage>
        <taxon>Bacteria</taxon>
        <taxon>Pseudomonadati</taxon>
        <taxon>Bacteroidota</taxon>
        <taxon>Sphingobacteriia</taxon>
        <taxon>Sphingobacteriales</taxon>
        <taxon>Sphingobacteriaceae</taxon>
        <taxon>Pedobacter</taxon>
    </lineage>
</organism>
<evidence type="ECO:0000313" key="1">
    <source>
        <dbReference type="EMBL" id="KIO75938.1"/>
    </source>
</evidence>
<comment type="caution">
    <text evidence="1">The sequence shown here is derived from an EMBL/GenBank/DDBJ whole genome shotgun (WGS) entry which is preliminary data.</text>
</comment>
<dbReference type="STRING" id="1503925.TH53_17915"/>